<dbReference type="EMBL" id="CAFBOZ010000066">
    <property type="protein sequence ID" value="CAB5000332.1"/>
    <property type="molecule type" value="Genomic_DNA"/>
</dbReference>
<dbReference type="InterPro" id="IPR042106">
    <property type="entry name" value="Nuo/plastoQ_OxRdtase_6_NuoJ"/>
</dbReference>
<keyword evidence="1" id="KW-0812">Transmembrane</keyword>
<dbReference type="Pfam" id="PF00499">
    <property type="entry name" value="Oxidored_q3"/>
    <property type="match status" value="1"/>
</dbReference>
<feature type="transmembrane region" description="Helical" evidence="1">
    <location>
        <begin position="18"/>
        <end position="37"/>
    </location>
</feature>
<name>A0A6J7LGN6_9ZZZZ</name>
<dbReference type="GO" id="GO:0008137">
    <property type="term" value="F:NADH dehydrogenase (ubiquinone) activity"/>
    <property type="evidence" value="ECO:0007669"/>
    <property type="project" value="InterPro"/>
</dbReference>
<dbReference type="AlphaFoldDB" id="A0A6J7LGN6"/>
<protein>
    <submittedName>
        <fullName evidence="2">Unannotated protein</fullName>
    </submittedName>
</protein>
<reference evidence="2" key="1">
    <citation type="submission" date="2020-05" db="EMBL/GenBank/DDBJ databases">
        <authorList>
            <person name="Chiriac C."/>
            <person name="Salcher M."/>
            <person name="Ghai R."/>
            <person name="Kavagutti S V."/>
        </authorList>
    </citation>
    <scope>NUCLEOTIDE SEQUENCE</scope>
</reference>
<keyword evidence="1" id="KW-0472">Membrane</keyword>
<dbReference type="Gene3D" id="1.20.120.1200">
    <property type="entry name" value="NADH-ubiquinone/plastoquinone oxidoreductase chain 6, subunit NuoJ"/>
    <property type="match status" value="1"/>
</dbReference>
<organism evidence="2">
    <name type="scientific">freshwater metagenome</name>
    <dbReference type="NCBI Taxonomy" id="449393"/>
    <lineage>
        <taxon>unclassified sequences</taxon>
        <taxon>metagenomes</taxon>
        <taxon>ecological metagenomes</taxon>
    </lineage>
</organism>
<feature type="transmembrane region" description="Helical" evidence="1">
    <location>
        <begin position="44"/>
        <end position="66"/>
    </location>
</feature>
<sequence length="270" mass="28493">MSGLSVAVLSVIDTGEIWTFWICGSLAVLGALGMVFSRKAVHSALWIAMTMINLACLYIVQGAVFLGMVQVIVYTGAVMMLFLFVLMLVGVESGDSLVETIRGQRLAAALAGLAFLILLVTVLGRVTLADAGTATANAEYGGNLQGLAALIFGRYLLAFEVTSALLITAALGAMMLAHREHILPKRSQADMSRERFLKDEHPGSLPPPGVYARHNAVDTPALLPDGTMAENSVPASLRARGSLRQVSTELTHEVAQLASGDASIGGEDVR</sequence>
<accession>A0A6J7LGN6</accession>
<evidence type="ECO:0000313" key="3">
    <source>
        <dbReference type="EMBL" id="CAB5000332.1"/>
    </source>
</evidence>
<evidence type="ECO:0000313" key="2">
    <source>
        <dbReference type="EMBL" id="CAB4964864.1"/>
    </source>
</evidence>
<feature type="transmembrane region" description="Helical" evidence="1">
    <location>
        <begin position="106"/>
        <end position="128"/>
    </location>
</feature>
<dbReference type="NCBIfam" id="NF005165">
    <property type="entry name" value="PRK06638.1-5"/>
    <property type="match status" value="1"/>
</dbReference>
<dbReference type="PANTHER" id="PTHR33269:SF19">
    <property type="entry name" value="NADH-QUINONE OXIDOREDUCTASE SUBUNIT J"/>
    <property type="match status" value="1"/>
</dbReference>
<proteinExistence type="predicted"/>
<dbReference type="EMBL" id="CAFBNF010000385">
    <property type="protein sequence ID" value="CAB4964864.1"/>
    <property type="molecule type" value="Genomic_DNA"/>
</dbReference>
<dbReference type="PANTHER" id="PTHR33269">
    <property type="entry name" value="NADH-UBIQUINONE OXIDOREDUCTASE CHAIN 6"/>
    <property type="match status" value="1"/>
</dbReference>
<feature type="transmembrane region" description="Helical" evidence="1">
    <location>
        <begin position="148"/>
        <end position="177"/>
    </location>
</feature>
<gene>
    <name evidence="2" type="ORF">UFOPK3773_02313</name>
    <name evidence="3" type="ORF">UFOPK3992_00596</name>
</gene>
<evidence type="ECO:0000256" key="1">
    <source>
        <dbReference type="SAM" id="Phobius"/>
    </source>
</evidence>
<keyword evidence="1" id="KW-1133">Transmembrane helix</keyword>
<dbReference type="InterPro" id="IPR001457">
    <property type="entry name" value="NADH_UbQ/plastoQ_OxRdtase_su6"/>
</dbReference>
<feature type="transmembrane region" description="Helical" evidence="1">
    <location>
        <begin position="72"/>
        <end position="94"/>
    </location>
</feature>